<dbReference type="GeneID" id="63683432"/>
<organism evidence="1 2">
    <name type="scientific">Dacryopinax primogenitus (strain DJM 731)</name>
    <name type="common">Brown rot fungus</name>
    <dbReference type="NCBI Taxonomy" id="1858805"/>
    <lineage>
        <taxon>Eukaryota</taxon>
        <taxon>Fungi</taxon>
        <taxon>Dikarya</taxon>
        <taxon>Basidiomycota</taxon>
        <taxon>Agaricomycotina</taxon>
        <taxon>Dacrymycetes</taxon>
        <taxon>Dacrymycetales</taxon>
        <taxon>Dacrymycetaceae</taxon>
        <taxon>Dacryopinax</taxon>
    </lineage>
</organism>
<dbReference type="Proteomes" id="UP000030653">
    <property type="component" value="Unassembled WGS sequence"/>
</dbReference>
<dbReference type="AlphaFoldDB" id="M5GE24"/>
<keyword evidence="2" id="KW-1185">Reference proteome</keyword>
<evidence type="ECO:0000313" key="1">
    <source>
        <dbReference type="EMBL" id="EJU02913.1"/>
    </source>
</evidence>
<accession>M5GE24</accession>
<reference evidence="1 2" key="1">
    <citation type="journal article" date="2012" name="Science">
        <title>The Paleozoic origin of enzymatic lignin decomposition reconstructed from 31 fungal genomes.</title>
        <authorList>
            <person name="Floudas D."/>
            <person name="Binder M."/>
            <person name="Riley R."/>
            <person name="Barry K."/>
            <person name="Blanchette R.A."/>
            <person name="Henrissat B."/>
            <person name="Martinez A.T."/>
            <person name="Otillar R."/>
            <person name="Spatafora J.W."/>
            <person name="Yadav J.S."/>
            <person name="Aerts A."/>
            <person name="Benoit I."/>
            <person name="Boyd A."/>
            <person name="Carlson A."/>
            <person name="Copeland A."/>
            <person name="Coutinho P.M."/>
            <person name="de Vries R.P."/>
            <person name="Ferreira P."/>
            <person name="Findley K."/>
            <person name="Foster B."/>
            <person name="Gaskell J."/>
            <person name="Glotzer D."/>
            <person name="Gorecki P."/>
            <person name="Heitman J."/>
            <person name="Hesse C."/>
            <person name="Hori C."/>
            <person name="Igarashi K."/>
            <person name="Jurgens J.A."/>
            <person name="Kallen N."/>
            <person name="Kersten P."/>
            <person name="Kohler A."/>
            <person name="Kuees U."/>
            <person name="Kumar T.K.A."/>
            <person name="Kuo A."/>
            <person name="LaButti K."/>
            <person name="Larrondo L.F."/>
            <person name="Lindquist E."/>
            <person name="Ling A."/>
            <person name="Lombard V."/>
            <person name="Lucas S."/>
            <person name="Lundell T."/>
            <person name="Martin R."/>
            <person name="McLaughlin D.J."/>
            <person name="Morgenstern I."/>
            <person name="Morin E."/>
            <person name="Murat C."/>
            <person name="Nagy L.G."/>
            <person name="Nolan M."/>
            <person name="Ohm R.A."/>
            <person name="Patyshakuliyeva A."/>
            <person name="Rokas A."/>
            <person name="Ruiz-Duenas F.J."/>
            <person name="Sabat G."/>
            <person name="Salamov A."/>
            <person name="Samejima M."/>
            <person name="Schmutz J."/>
            <person name="Slot J.C."/>
            <person name="St John F."/>
            <person name="Stenlid J."/>
            <person name="Sun H."/>
            <person name="Sun S."/>
            <person name="Syed K."/>
            <person name="Tsang A."/>
            <person name="Wiebenga A."/>
            <person name="Young D."/>
            <person name="Pisabarro A."/>
            <person name="Eastwood D.C."/>
            <person name="Martin F."/>
            <person name="Cullen D."/>
            <person name="Grigoriev I.V."/>
            <person name="Hibbett D.S."/>
        </authorList>
    </citation>
    <scope>NUCLEOTIDE SEQUENCE [LARGE SCALE GENOMIC DNA]</scope>
    <source>
        <strain evidence="1 2">DJM-731 SS1</strain>
    </source>
</reference>
<evidence type="ECO:0000313" key="2">
    <source>
        <dbReference type="Proteomes" id="UP000030653"/>
    </source>
</evidence>
<sequence length="178" mass="19356">MLFLLFVATIARSQLNGMNCTDEVAGNLKITNDTNPFAYPLSNLDNNITSQIYNGGHDPFEVKWQKCFNLTTNVSEYFLSRLFVPAVDLCVVIDGDDATLSLDNCLLDGDNDDFESQLVQYSNVTNTLVWTASTGTRVTLGVVDPGNGTTPIKMGPASSATPLMLPWLDSPNVLRANA</sequence>
<protein>
    <submittedName>
        <fullName evidence="1">Uncharacterized protein</fullName>
    </submittedName>
</protein>
<proteinExistence type="predicted"/>
<dbReference type="HOGENOM" id="CLU_1510556_0_0_1"/>
<dbReference type="RefSeq" id="XP_040629807.1">
    <property type="nucleotide sequence ID" value="XM_040768370.1"/>
</dbReference>
<gene>
    <name evidence="1" type="ORF">DACRYDRAFT_106995</name>
</gene>
<dbReference type="EMBL" id="JH795861">
    <property type="protein sequence ID" value="EJU02913.1"/>
    <property type="molecule type" value="Genomic_DNA"/>
</dbReference>
<name>M5GE24_DACPD</name>